<organism evidence="1">
    <name type="scientific">Trepomonas sp. PC1</name>
    <dbReference type="NCBI Taxonomy" id="1076344"/>
    <lineage>
        <taxon>Eukaryota</taxon>
        <taxon>Metamonada</taxon>
        <taxon>Diplomonadida</taxon>
        <taxon>Hexamitidae</taxon>
        <taxon>Hexamitinae</taxon>
        <taxon>Trepomonas</taxon>
    </lineage>
</organism>
<protein>
    <submittedName>
        <fullName evidence="1">Uncharacterized protein</fullName>
    </submittedName>
</protein>
<name>A0A146K0Z6_9EUKA</name>
<reference evidence="1" key="1">
    <citation type="submission" date="2015-07" db="EMBL/GenBank/DDBJ databases">
        <title>Adaptation to a free-living lifestyle via gene acquisitions in the diplomonad Trepomonas sp. PC1.</title>
        <authorList>
            <person name="Xu F."/>
            <person name="Jerlstrom-Hultqvist J."/>
            <person name="Kolisko M."/>
            <person name="Simpson A.G.B."/>
            <person name="Roger A.J."/>
            <person name="Svard S.G."/>
            <person name="Andersson J.O."/>
        </authorList>
    </citation>
    <scope>NUCLEOTIDE SEQUENCE</scope>
    <source>
        <strain evidence="1">PC1</strain>
    </source>
</reference>
<evidence type="ECO:0000313" key="1">
    <source>
        <dbReference type="EMBL" id="JAP90148.1"/>
    </source>
</evidence>
<sequence length="671" mass="79387">KCLFLTKIEQNFYFYCDNICYKCDQQRIILEQHGIDFPFSQQSSEAAYHSNFCSYQTHKFQGKSYGTVKEKIYEFGKWYVKQVGTIPGFKRKNSELFNMAACYDSLYFVCTKYLYKVISIEPFSFKKIQHRRHQSYDRLRDIVAISGSLFMKAYDEFDKMTCNEMVHFQGIELDFDGILFTTQNYTVAYVVGNKLQVFVYSGEFLTFEVSFTGDLGSVISLGSSGWELDGKIIRKMLRKYQLPCLPFVEGKADYGQICEEFGFLQTDFQTKYFETSQVLRYLKNNQIISPIDQIDLLYFLAQQKRFDLINTLLDQNRIDQLTNIDVGLLKDMPNVERLCDVMLNAEDCAKAHYAFLLLERGNANVALQFMNYQFFQRDLDSKNPQYSMYIEKAFLMADDYCSLIEMCGYKKNYQVFIKIVKKFSNVMKNVIAEDNYFSSPLSVVCEHFQTEKQIKEVIQFWGDVEMDGTTALMHFVRYSFRKIPKFLLSQIAMINKEGQTALEFYIKKYRNHSKFQLQQLIKERKIICSQNKQNLLNQLPTKPKFVQQFMKPQFSYQQMCEFISKKHHFEYKPLSKIVTNNRLLFQSLPIDVEPFVHKQHKLTGMMLRVKLCLQKDLKIYENSQDYFGKTQNHFKAISQQESECYDFDCFNRGYSIYENIFQGYGEQWIKE</sequence>
<dbReference type="EMBL" id="GDID01006458">
    <property type="protein sequence ID" value="JAP90148.1"/>
    <property type="molecule type" value="Transcribed_RNA"/>
</dbReference>
<gene>
    <name evidence="1" type="ORF">TPC1_30357</name>
</gene>
<feature type="non-terminal residue" evidence="1">
    <location>
        <position position="1"/>
    </location>
</feature>
<dbReference type="AlphaFoldDB" id="A0A146K0Z6"/>
<accession>A0A146K0Z6</accession>
<proteinExistence type="predicted"/>